<keyword evidence="3" id="KW-1185">Reference proteome</keyword>
<dbReference type="Proteomes" id="UP001595681">
    <property type="component" value="Unassembled WGS sequence"/>
</dbReference>
<dbReference type="InterPro" id="IPR006073">
    <property type="entry name" value="GTP-bd"/>
</dbReference>
<dbReference type="Gene3D" id="3.40.50.300">
    <property type="entry name" value="P-loop containing nucleotide triphosphate hydrolases"/>
    <property type="match status" value="1"/>
</dbReference>
<sequence>MRDGVRVVLAGPPNAGKSTLLNALVGRDAAIVSDIAGTTPRPDRSAGRDWRHRLSFTDTAGLRDETSDAIEAIGIDRAHARWRRRTSS</sequence>
<feature type="non-terminal residue" evidence="2">
    <location>
        <position position="88"/>
    </location>
</feature>
<dbReference type="PANTHER" id="PTHR42714">
    <property type="entry name" value="TRNA MODIFICATION GTPASE GTPBP3"/>
    <property type="match status" value="1"/>
</dbReference>
<evidence type="ECO:0000313" key="2">
    <source>
        <dbReference type="EMBL" id="MFC3439855.1"/>
    </source>
</evidence>
<dbReference type="Pfam" id="PF01926">
    <property type="entry name" value="MMR_HSR1"/>
    <property type="match status" value="1"/>
</dbReference>
<dbReference type="RefSeq" id="WP_380792418.1">
    <property type="nucleotide sequence ID" value="NZ_JBHRVU010000004.1"/>
</dbReference>
<organism evidence="2 3">
    <name type="scientific">Sphingobium rhizovicinum</name>
    <dbReference type="NCBI Taxonomy" id="432308"/>
    <lineage>
        <taxon>Bacteria</taxon>
        <taxon>Pseudomonadati</taxon>
        <taxon>Pseudomonadota</taxon>
        <taxon>Alphaproteobacteria</taxon>
        <taxon>Sphingomonadales</taxon>
        <taxon>Sphingomonadaceae</taxon>
        <taxon>Sphingobium</taxon>
    </lineage>
</organism>
<dbReference type="InterPro" id="IPR027417">
    <property type="entry name" value="P-loop_NTPase"/>
</dbReference>
<evidence type="ECO:0000259" key="1">
    <source>
        <dbReference type="Pfam" id="PF01926"/>
    </source>
</evidence>
<dbReference type="EMBL" id="JBHRVU010000004">
    <property type="protein sequence ID" value="MFC3439855.1"/>
    <property type="molecule type" value="Genomic_DNA"/>
</dbReference>
<accession>A0ABV7NA27</accession>
<proteinExistence type="predicted"/>
<gene>
    <name evidence="2" type="ORF">ACFOKF_01340</name>
</gene>
<dbReference type="SUPFAM" id="SSF52540">
    <property type="entry name" value="P-loop containing nucleoside triphosphate hydrolases"/>
    <property type="match status" value="1"/>
</dbReference>
<evidence type="ECO:0000313" key="3">
    <source>
        <dbReference type="Proteomes" id="UP001595681"/>
    </source>
</evidence>
<reference evidence="3" key="1">
    <citation type="journal article" date="2019" name="Int. J. Syst. Evol. Microbiol.">
        <title>The Global Catalogue of Microorganisms (GCM) 10K type strain sequencing project: providing services to taxonomists for standard genome sequencing and annotation.</title>
        <authorList>
            <consortium name="The Broad Institute Genomics Platform"/>
            <consortium name="The Broad Institute Genome Sequencing Center for Infectious Disease"/>
            <person name="Wu L."/>
            <person name="Ma J."/>
        </authorList>
    </citation>
    <scope>NUCLEOTIDE SEQUENCE [LARGE SCALE GENOMIC DNA]</scope>
    <source>
        <strain evidence="3">CCM 7491</strain>
    </source>
</reference>
<comment type="caution">
    <text evidence="2">The sequence shown here is derived from an EMBL/GenBank/DDBJ whole genome shotgun (WGS) entry which is preliminary data.</text>
</comment>
<protein>
    <submittedName>
        <fullName evidence="2">GTPase</fullName>
    </submittedName>
</protein>
<feature type="domain" description="G" evidence="1">
    <location>
        <begin position="6"/>
        <end position="78"/>
    </location>
</feature>
<name>A0ABV7NA27_9SPHN</name>
<dbReference type="PANTHER" id="PTHR42714:SF2">
    <property type="entry name" value="TRNA MODIFICATION GTPASE GTPBP3, MITOCHONDRIAL"/>
    <property type="match status" value="1"/>
</dbReference>